<evidence type="ECO:0000256" key="1">
    <source>
        <dbReference type="SAM" id="Phobius"/>
    </source>
</evidence>
<organism evidence="2 3">
    <name type="scientific">Cryobacterium algoritolerans</name>
    <dbReference type="NCBI Taxonomy" id="1259184"/>
    <lineage>
        <taxon>Bacteria</taxon>
        <taxon>Bacillati</taxon>
        <taxon>Actinomycetota</taxon>
        <taxon>Actinomycetes</taxon>
        <taxon>Micrococcales</taxon>
        <taxon>Microbacteriaceae</taxon>
        <taxon>Cryobacterium</taxon>
    </lineage>
</organism>
<dbReference type="InterPro" id="IPR012902">
    <property type="entry name" value="N_methyl_site"/>
</dbReference>
<keyword evidence="1" id="KW-0812">Transmembrane</keyword>
<dbReference type="EMBL" id="SOFP01000050">
    <property type="protein sequence ID" value="TFC13976.1"/>
    <property type="molecule type" value="Genomic_DNA"/>
</dbReference>
<dbReference type="Pfam" id="PF07963">
    <property type="entry name" value="N_methyl"/>
    <property type="match status" value="1"/>
</dbReference>
<dbReference type="Proteomes" id="UP000298412">
    <property type="component" value="Unassembled WGS sequence"/>
</dbReference>
<sequence>MTMEPHTRSEDGFTLIELLVYCMLLVIVVAIASGMLITVMKTSTTVTAMNDTTTSGQLAVDSIDSSIRNSSDFQLTNPSGTDQLLITRTASTAAGPITWSCMAWYYSAAGKGSIRSLRSTTTIVPPTAAALATWTLLDDGVSPLSGTAIFSTTSNQVTVSFKGASANQTPIGITSAAVSRAGASGSPACY</sequence>
<keyword evidence="1" id="KW-0472">Membrane</keyword>
<proteinExistence type="predicted"/>
<dbReference type="AlphaFoldDB" id="A0A4R8WPE5"/>
<dbReference type="OrthoDB" id="5117911at2"/>
<reference evidence="2 3" key="1">
    <citation type="submission" date="2019-03" db="EMBL/GenBank/DDBJ databases">
        <title>Genomics of glacier-inhabiting Cryobacterium strains.</title>
        <authorList>
            <person name="Liu Q."/>
            <person name="Xin Y.-H."/>
        </authorList>
    </citation>
    <scope>NUCLEOTIDE SEQUENCE [LARGE SCALE GENOMIC DNA]</scope>
    <source>
        <strain evidence="2 3">MDT1-3</strain>
    </source>
</reference>
<accession>A0A4R8WPE5</accession>
<comment type="caution">
    <text evidence="2">The sequence shown here is derived from an EMBL/GenBank/DDBJ whole genome shotgun (WGS) entry which is preliminary data.</text>
</comment>
<name>A0A4R8WPE5_9MICO</name>
<feature type="transmembrane region" description="Helical" evidence="1">
    <location>
        <begin position="18"/>
        <end position="39"/>
    </location>
</feature>
<protein>
    <recommendedName>
        <fullName evidence="4">Type II secretion system protein</fullName>
    </recommendedName>
</protein>
<keyword evidence="1" id="KW-1133">Transmembrane helix</keyword>
<keyword evidence="3" id="KW-1185">Reference proteome</keyword>
<evidence type="ECO:0000313" key="2">
    <source>
        <dbReference type="EMBL" id="TFC13976.1"/>
    </source>
</evidence>
<evidence type="ECO:0008006" key="4">
    <source>
        <dbReference type="Google" id="ProtNLM"/>
    </source>
</evidence>
<gene>
    <name evidence="2" type="ORF">E3O19_11600</name>
</gene>
<evidence type="ECO:0000313" key="3">
    <source>
        <dbReference type="Proteomes" id="UP000298412"/>
    </source>
</evidence>